<reference evidence="3 4" key="1">
    <citation type="submission" date="2020-01" db="EMBL/GenBank/DDBJ databases">
        <authorList>
            <person name="Kim M.K."/>
        </authorList>
    </citation>
    <scope>NUCLEOTIDE SEQUENCE [LARGE SCALE GENOMIC DNA]</scope>
    <source>
        <strain evidence="3 4">172606-1</strain>
    </source>
</reference>
<evidence type="ECO:0000259" key="2">
    <source>
        <dbReference type="Pfam" id="PF07883"/>
    </source>
</evidence>
<dbReference type="SUPFAM" id="SSF51182">
    <property type="entry name" value="RmlC-like cupins"/>
    <property type="match status" value="1"/>
</dbReference>
<protein>
    <submittedName>
        <fullName evidence="3">Cupin domain-containing protein</fullName>
    </submittedName>
</protein>
<evidence type="ECO:0000313" key="4">
    <source>
        <dbReference type="Proteomes" id="UP000480178"/>
    </source>
</evidence>
<name>A0A6C0GSS0_9BACT</name>
<keyword evidence="4" id="KW-1185">Reference proteome</keyword>
<dbReference type="AlphaFoldDB" id="A0A6C0GSS0"/>
<evidence type="ECO:0000313" key="3">
    <source>
        <dbReference type="EMBL" id="QHT70844.1"/>
    </source>
</evidence>
<gene>
    <name evidence="3" type="ORF">GXP67_31450</name>
</gene>
<dbReference type="EMBL" id="CP048222">
    <property type="protein sequence ID" value="QHT70844.1"/>
    <property type="molecule type" value="Genomic_DNA"/>
</dbReference>
<dbReference type="InterPro" id="IPR014710">
    <property type="entry name" value="RmlC-like_jellyroll"/>
</dbReference>
<dbReference type="KEGG" id="rhoz:GXP67_31450"/>
<dbReference type="InterPro" id="IPR011051">
    <property type="entry name" value="RmlC_Cupin_sf"/>
</dbReference>
<dbReference type="PANTHER" id="PTHR36440:SF1">
    <property type="entry name" value="PUTATIVE (AFU_ORTHOLOGUE AFUA_8G07350)-RELATED"/>
    <property type="match status" value="1"/>
</dbReference>
<sequence>MTPDPFSQVGKTCSQPAKTYRFSDSAAFTKKIYHPFSVILCLLVVYILVGQLLHRYVFPEPVPNDTMYPVSGDVITNPFAGEQIIFLKSGIETSGAYSLREFHLKPGGAVPSAHIHSDYHETFKVIQGKLTLICNGSEHVLGPGDSMTIPRGTAHQPVNKGSVELVTINKVSPAARHDLMLAQTHGFFTEKAQARSKIEFFLQAMLFVDYYKTYRADIPIRAQKILSFILAPTARLLGYRTWKPQYSKKWKKPI</sequence>
<feature type="domain" description="Cupin type-2" evidence="2">
    <location>
        <begin position="101"/>
        <end position="166"/>
    </location>
</feature>
<dbReference type="Pfam" id="PF07883">
    <property type="entry name" value="Cupin_2"/>
    <property type="match status" value="1"/>
</dbReference>
<keyword evidence="1" id="KW-0812">Transmembrane</keyword>
<keyword evidence="1" id="KW-0472">Membrane</keyword>
<dbReference type="InterPro" id="IPR013096">
    <property type="entry name" value="Cupin_2"/>
</dbReference>
<evidence type="ECO:0000256" key="1">
    <source>
        <dbReference type="SAM" id="Phobius"/>
    </source>
</evidence>
<dbReference type="Proteomes" id="UP000480178">
    <property type="component" value="Chromosome"/>
</dbReference>
<dbReference type="InterPro" id="IPR053146">
    <property type="entry name" value="QDO-like"/>
</dbReference>
<accession>A0A6C0GSS0</accession>
<dbReference type="PANTHER" id="PTHR36440">
    <property type="entry name" value="PUTATIVE (AFU_ORTHOLOGUE AFUA_8G07350)-RELATED"/>
    <property type="match status" value="1"/>
</dbReference>
<proteinExistence type="predicted"/>
<feature type="transmembrane region" description="Helical" evidence="1">
    <location>
        <begin position="32"/>
        <end position="49"/>
    </location>
</feature>
<organism evidence="3 4">
    <name type="scientific">Rhodocytophaga rosea</name>
    <dbReference type="NCBI Taxonomy" id="2704465"/>
    <lineage>
        <taxon>Bacteria</taxon>
        <taxon>Pseudomonadati</taxon>
        <taxon>Bacteroidota</taxon>
        <taxon>Cytophagia</taxon>
        <taxon>Cytophagales</taxon>
        <taxon>Rhodocytophagaceae</taxon>
        <taxon>Rhodocytophaga</taxon>
    </lineage>
</organism>
<dbReference type="RefSeq" id="WP_162446801.1">
    <property type="nucleotide sequence ID" value="NZ_CP048222.1"/>
</dbReference>
<dbReference type="Gene3D" id="2.60.120.10">
    <property type="entry name" value="Jelly Rolls"/>
    <property type="match status" value="1"/>
</dbReference>
<keyword evidence="1" id="KW-1133">Transmembrane helix</keyword>